<name>A0A1M7GZZ0_9FIRM</name>
<organism evidence="2 3">
    <name type="scientific">Anaerosporobacter mobilis DSM 15930</name>
    <dbReference type="NCBI Taxonomy" id="1120996"/>
    <lineage>
        <taxon>Bacteria</taxon>
        <taxon>Bacillati</taxon>
        <taxon>Bacillota</taxon>
        <taxon>Clostridia</taxon>
        <taxon>Lachnospirales</taxon>
        <taxon>Lachnospiraceae</taxon>
        <taxon>Anaerosporobacter</taxon>
    </lineage>
</organism>
<accession>A0A1M7GZZ0</accession>
<gene>
    <name evidence="2" type="ORF">SAMN02746066_01219</name>
</gene>
<dbReference type="EMBL" id="FRCP01000007">
    <property type="protein sequence ID" value="SHM21944.1"/>
    <property type="molecule type" value="Genomic_DNA"/>
</dbReference>
<dbReference type="STRING" id="1120996.SAMN02746066_01219"/>
<feature type="transmembrane region" description="Helical" evidence="1">
    <location>
        <begin position="44"/>
        <end position="62"/>
    </location>
</feature>
<evidence type="ECO:0000313" key="2">
    <source>
        <dbReference type="EMBL" id="SHM21944.1"/>
    </source>
</evidence>
<sequence>MNKGKGALVISKIIEKIQLFFGVIFTFTFSYSTITFIIDRGALNEIILAIVMTGLGIWLIILSKKRKKLISDFKTYVARLSTDPTGSIENLALGLGASQDVVTRNLQQMIIKKYFVNAYIDSENNRIVLAHVGGQMNNTSNTMQTASNPYMNNQNAKDMEYVSVTCKNCGGINKITNGKVGECEYCGSPINR</sequence>
<feature type="transmembrane region" description="Helical" evidence="1">
    <location>
        <begin position="20"/>
        <end position="38"/>
    </location>
</feature>
<dbReference type="Proteomes" id="UP000184038">
    <property type="component" value="Unassembled WGS sequence"/>
</dbReference>
<dbReference type="OrthoDB" id="2066444at2"/>
<evidence type="ECO:0000313" key="3">
    <source>
        <dbReference type="Proteomes" id="UP000184038"/>
    </source>
</evidence>
<dbReference type="AlphaFoldDB" id="A0A1M7GZZ0"/>
<proteinExistence type="predicted"/>
<keyword evidence="1" id="KW-1133">Transmembrane helix</keyword>
<keyword evidence="1" id="KW-0472">Membrane</keyword>
<dbReference type="RefSeq" id="WP_073284585.1">
    <property type="nucleotide sequence ID" value="NZ_FRCP01000007.1"/>
</dbReference>
<reference evidence="2 3" key="1">
    <citation type="submission" date="2016-11" db="EMBL/GenBank/DDBJ databases">
        <authorList>
            <person name="Jaros S."/>
            <person name="Januszkiewicz K."/>
            <person name="Wedrychowicz H."/>
        </authorList>
    </citation>
    <scope>NUCLEOTIDE SEQUENCE [LARGE SCALE GENOMIC DNA]</scope>
    <source>
        <strain evidence="2 3">DSM 15930</strain>
    </source>
</reference>
<keyword evidence="3" id="KW-1185">Reference proteome</keyword>
<evidence type="ECO:0000256" key="1">
    <source>
        <dbReference type="SAM" id="Phobius"/>
    </source>
</evidence>
<keyword evidence="1" id="KW-0812">Transmembrane</keyword>
<protein>
    <submittedName>
        <fullName evidence="2">Uncharacterized protein</fullName>
    </submittedName>
</protein>